<keyword evidence="2" id="KW-0378">Hydrolase</keyword>
<proteinExistence type="predicted"/>
<keyword evidence="5" id="KW-1185">Reference proteome</keyword>
<feature type="chain" id="PRO_5034019367" evidence="3">
    <location>
        <begin position="17"/>
        <end position="282"/>
    </location>
</feature>
<dbReference type="Pfam" id="PF10503">
    <property type="entry name" value="Esterase_PHB"/>
    <property type="match status" value="1"/>
</dbReference>
<dbReference type="InterPro" id="IPR010126">
    <property type="entry name" value="Esterase_phb"/>
</dbReference>
<sequence>MRFLIFLLFLSLPALAETVELDGRSYRIDLPKDPAGAPLIVVLHGGGGSPDQIARNTGISAAALPEGYAVAYPRGTGNLPTWNGGYCCGAAARKGVDDLAFLDAVVDDAVARFGLDGSRIYAAGMSNGAIMAETWAAARPDRLTAVVAVAGTMDAAHVPVRGRVPLLLIHGTADTQVPYDGGRGENSLTQTDFASVAAVRDAFLVPWGPVVHAQARIDDPAVGNAVRVDDYHTPQGVLALRLITVEGGGHDWPGSRRASRAGQGASTFSATTEMLRFLELFP</sequence>
<dbReference type="PANTHER" id="PTHR43037:SF1">
    <property type="entry name" value="BLL1128 PROTEIN"/>
    <property type="match status" value="1"/>
</dbReference>
<dbReference type="GO" id="GO:0005576">
    <property type="term" value="C:extracellular region"/>
    <property type="evidence" value="ECO:0007669"/>
    <property type="project" value="InterPro"/>
</dbReference>
<dbReference type="Proteomes" id="UP000826300">
    <property type="component" value="Chromosome"/>
</dbReference>
<evidence type="ECO:0000256" key="3">
    <source>
        <dbReference type="SAM" id="SignalP"/>
    </source>
</evidence>
<organism evidence="4 5">
    <name type="scientific">Neotabrizicola shimadae</name>
    <dbReference type="NCBI Taxonomy" id="2807096"/>
    <lineage>
        <taxon>Bacteria</taxon>
        <taxon>Pseudomonadati</taxon>
        <taxon>Pseudomonadota</taxon>
        <taxon>Alphaproteobacteria</taxon>
        <taxon>Rhodobacterales</taxon>
        <taxon>Paracoccaceae</taxon>
        <taxon>Neotabrizicola</taxon>
    </lineage>
</organism>
<accession>A0A8G0ZTT4</accession>
<protein>
    <submittedName>
        <fullName evidence="4">Prolyl oligopeptidase family serine peptidase</fullName>
    </submittedName>
</protein>
<evidence type="ECO:0000256" key="1">
    <source>
        <dbReference type="ARBA" id="ARBA00022729"/>
    </source>
</evidence>
<feature type="signal peptide" evidence="3">
    <location>
        <begin position="1"/>
        <end position="16"/>
    </location>
</feature>
<dbReference type="InterPro" id="IPR050955">
    <property type="entry name" value="Plant_Biomass_Hydrol_Est"/>
</dbReference>
<dbReference type="EMBL" id="CP069370">
    <property type="protein sequence ID" value="QYZ71266.1"/>
    <property type="molecule type" value="Genomic_DNA"/>
</dbReference>
<reference evidence="4" key="1">
    <citation type="submission" date="2021-02" db="EMBL/GenBank/DDBJ databases">
        <title>Rhodobacter shimadae sp. nov., an aerobic anoxygenic phototrophic bacterium isolated from a hot spring.</title>
        <authorList>
            <person name="Muramatsu S."/>
            <person name="Haruta S."/>
            <person name="Hirose S."/>
            <person name="Hanada S."/>
        </authorList>
    </citation>
    <scope>NUCLEOTIDE SEQUENCE</scope>
    <source>
        <strain evidence="4">N10</strain>
    </source>
</reference>
<dbReference type="SUPFAM" id="SSF53474">
    <property type="entry name" value="alpha/beta-Hydrolases"/>
    <property type="match status" value="1"/>
</dbReference>
<dbReference type="InterPro" id="IPR029058">
    <property type="entry name" value="AB_hydrolase_fold"/>
</dbReference>
<dbReference type="AlphaFoldDB" id="A0A8G0ZTT4"/>
<evidence type="ECO:0000256" key="2">
    <source>
        <dbReference type="ARBA" id="ARBA00022801"/>
    </source>
</evidence>
<evidence type="ECO:0000313" key="5">
    <source>
        <dbReference type="Proteomes" id="UP000826300"/>
    </source>
</evidence>
<name>A0A8G0ZTT4_9RHOB</name>
<keyword evidence="1 3" id="KW-0732">Signal</keyword>
<dbReference type="Gene3D" id="3.40.50.1820">
    <property type="entry name" value="alpha/beta hydrolase"/>
    <property type="match status" value="1"/>
</dbReference>
<dbReference type="RefSeq" id="WP_220663710.1">
    <property type="nucleotide sequence ID" value="NZ_CP069370.1"/>
</dbReference>
<dbReference type="GO" id="GO:0016787">
    <property type="term" value="F:hydrolase activity"/>
    <property type="evidence" value="ECO:0007669"/>
    <property type="project" value="UniProtKB-KW"/>
</dbReference>
<dbReference type="KEGG" id="nsm:JO391_07110"/>
<gene>
    <name evidence="4" type="ORF">JO391_07110</name>
</gene>
<evidence type="ECO:0000313" key="4">
    <source>
        <dbReference type="EMBL" id="QYZ71266.1"/>
    </source>
</evidence>
<dbReference type="PANTHER" id="PTHR43037">
    <property type="entry name" value="UNNAMED PRODUCT-RELATED"/>
    <property type="match status" value="1"/>
</dbReference>